<reference evidence="1" key="2">
    <citation type="submission" date="2021-09" db="EMBL/GenBank/DDBJ databases">
        <authorList>
            <person name="Gilroy R."/>
        </authorList>
    </citation>
    <scope>NUCLEOTIDE SEQUENCE</scope>
    <source>
        <strain evidence="1">ChiGjej2B2-7701</strain>
    </source>
</reference>
<comment type="caution">
    <text evidence="1">The sequence shown here is derived from an EMBL/GenBank/DDBJ whole genome shotgun (WGS) entry which is preliminary data.</text>
</comment>
<dbReference type="AlphaFoldDB" id="A0A921IQT3"/>
<organism evidence="1 2">
    <name type="scientific">Collinsella ihumii</name>
    <dbReference type="NCBI Taxonomy" id="1720204"/>
    <lineage>
        <taxon>Bacteria</taxon>
        <taxon>Bacillati</taxon>
        <taxon>Actinomycetota</taxon>
        <taxon>Coriobacteriia</taxon>
        <taxon>Coriobacteriales</taxon>
        <taxon>Coriobacteriaceae</taxon>
        <taxon>Collinsella</taxon>
    </lineage>
</organism>
<name>A0A921IQT3_9ACTN</name>
<proteinExistence type="predicted"/>
<dbReference type="Proteomes" id="UP000746751">
    <property type="component" value="Unassembled WGS sequence"/>
</dbReference>
<evidence type="ECO:0000313" key="1">
    <source>
        <dbReference type="EMBL" id="HJG31038.1"/>
    </source>
</evidence>
<evidence type="ECO:0000313" key="2">
    <source>
        <dbReference type="Proteomes" id="UP000746751"/>
    </source>
</evidence>
<reference evidence="1" key="1">
    <citation type="journal article" date="2021" name="PeerJ">
        <title>Extensive microbial diversity within the chicken gut microbiome revealed by metagenomics and culture.</title>
        <authorList>
            <person name="Gilroy R."/>
            <person name="Ravi A."/>
            <person name="Getino M."/>
            <person name="Pursley I."/>
            <person name="Horton D.L."/>
            <person name="Alikhan N.F."/>
            <person name="Baker D."/>
            <person name="Gharbi K."/>
            <person name="Hall N."/>
            <person name="Watson M."/>
            <person name="Adriaenssens E.M."/>
            <person name="Foster-Nyarko E."/>
            <person name="Jarju S."/>
            <person name="Secka A."/>
            <person name="Antonio M."/>
            <person name="Oren A."/>
            <person name="Chaudhuri R.R."/>
            <person name="La Ragione R."/>
            <person name="Hildebrand F."/>
            <person name="Pallen M.J."/>
        </authorList>
    </citation>
    <scope>NUCLEOTIDE SEQUENCE</scope>
    <source>
        <strain evidence="1">ChiGjej2B2-7701</strain>
    </source>
</reference>
<protein>
    <submittedName>
        <fullName evidence="1">Uncharacterized protein</fullName>
    </submittedName>
</protein>
<gene>
    <name evidence="1" type="ORF">K8U80_06540</name>
</gene>
<dbReference type="EMBL" id="DYVF01000042">
    <property type="protein sequence ID" value="HJG31038.1"/>
    <property type="molecule type" value="Genomic_DNA"/>
</dbReference>
<accession>A0A921IQT3</accession>
<sequence length="54" mass="5596">MDPIIMIGMPPLLLLVVALPLAAALAIAVGLLRYHDRCDAEDAAAAAAEEPEAK</sequence>